<feature type="region of interest" description="Disordered" evidence="6">
    <location>
        <begin position="324"/>
        <end position="352"/>
    </location>
</feature>
<keyword evidence="10" id="KW-1185">Reference proteome</keyword>
<dbReference type="InterPro" id="IPR052337">
    <property type="entry name" value="SAT4-like"/>
</dbReference>
<evidence type="ECO:0000256" key="1">
    <source>
        <dbReference type="ARBA" id="ARBA00004141"/>
    </source>
</evidence>
<evidence type="ECO:0000256" key="7">
    <source>
        <dbReference type="SAM" id="Phobius"/>
    </source>
</evidence>
<dbReference type="GO" id="GO:0016020">
    <property type="term" value="C:membrane"/>
    <property type="evidence" value="ECO:0007669"/>
    <property type="project" value="UniProtKB-SubCell"/>
</dbReference>
<evidence type="ECO:0000259" key="8">
    <source>
        <dbReference type="Pfam" id="PF20684"/>
    </source>
</evidence>
<organism evidence="9 10">
    <name type="scientific">Zopfia rhizophila CBS 207.26</name>
    <dbReference type="NCBI Taxonomy" id="1314779"/>
    <lineage>
        <taxon>Eukaryota</taxon>
        <taxon>Fungi</taxon>
        <taxon>Dikarya</taxon>
        <taxon>Ascomycota</taxon>
        <taxon>Pezizomycotina</taxon>
        <taxon>Dothideomycetes</taxon>
        <taxon>Dothideomycetes incertae sedis</taxon>
        <taxon>Zopfiaceae</taxon>
        <taxon>Zopfia</taxon>
    </lineage>
</organism>
<dbReference type="InterPro" id="IPR049326">
    <property type="entry name" value="Rhodopsin_dom_fungi"/>
</dbReference>
<keyword evidence="3 7" id="KW-1133">Transmembrane helix</keyword>
<accession>A0A6A6DJM4</accession>
<dbReference type="Pfam" id="PF20684">
    <property type="entry name" value="Fung_rhodopsin"/>
    <property type="match status" value="1"/>
</dbReference>
<evidence type="ECO:0000256" key="3">
    <source>
        <dbReference type="ARBA" id="ARBA00022989"/>
    </source>
</evidence>
<feature type="transmembrane region" description="Helical" evidence="7">
    <location>
        <begin position="56"/>
        <end position="78"/>
    </location>
</feature>
<dbReference type="OrthoDB" id="3529975at2759"/>
<evidence type="ECO:0000256" key="5">
    <source>
        <dbReference type="ARBA" id="ARBA00038359"/>
    </source>
</evidence>
<sequence length="352" mass="39322">MAEHPTPPTHSPEYLAEDSGPTLVAIGALFICLDTIFVALRFYARRLNKSPIGLDDLVIPFAWLVNVGLCILGITMVYDAGVGRHLAYVVKHDRTKLVSWAKSLYALEWLYLPAVAFPKISILLLYLRIFTDRTARLVAHILIYVLLANWFAYLIASSLQCTPFEYQWNKNIKGGHCFNQQIFYKTVSAPNIATDLVVLLLPIKTLLELQTSLPRKIGIFIVFLAGSVGIVASCIRMAAFYQTEAFVDNTYASVKLVGWSIIEPGMYLVAACSMKFRPVFTRISRKLHLWEFYGTFTRGESSGGRNSKSMRLDMMPSSNSGFNKMHAGKDENSSTVDIVERTGPPTSSIDDT</sequence>
<feature type="transmembrane region" description="Helical" evidence="7">
    <location>
        <begin position="20"/>
        <end position="44"/>
    </location>
</feature>
<feature type="transmembrane region" description="Helical" evidence="7">
    <location>
        <begin position="137"/>
        <end position="156"/>
    </location>
</feature>
<comment type="similarity">
    <text evidence="5">Belongs to the SAT4 family.</text>
</comment>
<gene>
    <name evidence="9" type="ORF">K469DRAFT_674827</name>
</gene>
<feature type="transmembrane region" description="Helical" evidence="7">
    <location>
        <begin position="219"/>
        <end position="241"/>
    </location>
</feature>
<feature type="domain" description="Rhodopsin" evidence="8">
    <location>
        <begin position="40"/>
        <end position="281"/>
    </location>
</feature>
<keyword evidence="2 7" id="KW-0812">Transmembrane</keyword>
<keyword evidence="4 7" id="KW-0472">Membrane</keyword>
<evidence type="ECO:0000313" key="10">
    <source>
        <dbReference type="Proteomes" id="UP000800200"/>
    </source>
</evidence>
<dbReference type="PANTHER" id="PTHR33048">
    <property type="entry name" value="PTH11-LIKE INTEGRAL MEMBRANE PROTEIN (AFU_ORTHOLOGUE AFUA_5G11245)"/>
    <property type="match status" value="1"/>
</dbReference>
<name>A0A6A6DJM4_9PEZI</name>
<evidence type="ECO:0000256" key="2">
    <source>
        <dbReference type="ARBA" id="ARBA00022692"/>
    </source>
</evidence>
<evidence type="ECO:0000256" key="4">
    <source>
        <dbReference type="ARBA" id="ARBA00023136"/>
    </source>
</evidence>
<dbReference type="Proteomes" id="UP000800200">
    <property type="component" value="Unassembled WGS sequence"/>
</dbReference>
<dbReference type="AlphaFoldDB" id="A0A6A6DJM4"/>
<reference evidence="9" key="1">
    <citation type="journal article" date="2020" name="Stud. Mycol.">
        <title>101 Dothideomycetes genomes: a test case for predicting lifestyles and emergence of pathogens.</title>
        <authorList>
            <person name="Haridas S."/>
            <person name="Albert R."/>
            <person name="Binder M."/>
            <person name="Bloem J."/>
            <person name="Labutti K."/>
            <person name="Salamov A."/>
            <person name="Andreopoulos B."/>
            <person name="Baker S."/>
            <person name="Barry K."/>
            <person name="Bills G."/>
            <person name="Bluhm B."/>
            <person name="Cannon C."/>
            <person name="Castanera R."/>
            <person name="Culley D."/>
            <person name="Daum C."/>
            <person name="Ezra D."/>
            <person name="Gonzalez J."/>
            <person name="Henrissat B."/>
            <person name="Kuo A."/>
            <person name="Liang C."/>
            <person name="Lipzen A."/>
            <person name="Lutzoni F."/>
            <person name="Magnuson J."/>
            <person name="Mondo S."/>
            <person name="Nolan M."/>
            <person name="Ohm R."/>
            <person name="Pangilinan J."/>
            <person name="Park H.-J."/>
            <person name="Ramirez L."/>
            <person name="Alfaro M."/>
            <person name="Sun H."/>
            <person name="Tritt A."/>
            <person name="Yoshinaga Y."/>
            <person name="Zwiers L.-H."/>
            <person name="Turgeon B."/>
            <person name="Goodwin S."/>
            <person name="Spatafora J."/>
            <person name="Crous P."/>
            <person name="Grigoriev I."/>
        </authorList>
    </citation>
    <scope>NUCLEOTIDE SEQUENCE</scope>
    <source>
        <strain evidence="9">CBS 207.26</strain>
    </source>
</reference>
<proteinExistence type="inferred from homology"/>
<comment type="subcellular location">
    <subcellularLocation>
        <location evidence="1">Membrane</location>
        <topology evidence="1">Multi-pass membrane protein</topology>
    </subcellularLocation>
</comment>
<protein>
    <recommendedName>
        <fullName evidence="8">Rhodopsin domain-containing protein</fullName>
    </recommendedName>
</protein>
<evidence type="ECO:0000313" key="9">
    <source>
        <dbReference type="EMBL" id="KAF2179123.1"/>
    </source>
</evidence>
<feature type="transmembrane region" description="Helical" evidence="7">
    <location>
        <begin position="109"/>
        <end position="130"/>
    </location>
</feature>
<dbReference type="EMBL" id="ML994670">
    <property type="protein sequence ID" value="KAF2179123.1"/>
    <property type="molecule type" value="Genomic_DNA"/>
</dbReference>
<dbReference type="PANTHER" id="PTHR33048:SF47">
    <property type="entry name" value="INTEGRAL MEMBRANE PROTEIN-RELATED"/>
    <property type="match status" value="1"/>
</dbReference>
<evidence type="ECO:0000256" key="6">
    <source>
        <dbReference type="SAM" id="MobiDB-lite"/>
    </source>
</evidence>